<dbReference type="SUPFAM" id="SSF57184">
    <property type="entry name" value="Growth factor receptor domain"/>
    <property type="match status" value="5"/>
</dbReference>
<dbReference type="InterPro" id="IPR000152">
    <property type="entry name" value="EGF-type_Asp/Asn_hydroxyl_site"/>
</dbReference>
<protein>
    <submittedName>
        <fullName evidence="13">Uncharacterized protein</fullName>
    </submittedName>
</protein>
<dbReference type="PANTHER" id="PTHR12916">
    <property type="entry name" value="CYTOCHROME C OXIDASE POLYPEPTIDE VIC-2"/>
    <property type="match status" value="1"/>
</dbReference>
<feature type="domain" description="EGF-like" evidence="12">
    <location>
        <begin position="390"/>
        <end position="426"/>
    </location>
</feature>
<feature type="disulfide bond" evidence="8">
    <location>
        <begin position="606"/>
        <end position="615"/>
    </location>
</feature>
<dbReference type="FunFam" id="2.10.25.10:FF:000434">
    <property type="entry name" value="Predicted protein"/>
    <property type="match status" value="1"/>
</dbReference>
<feature type="domain" description="EGF-like" evidence="12">
    <location>
        <begin position="919"/>
        <end position="958"/>
    </location>
</feature>
<dbReference type="FunFam" id="2.10.25.10:FF:000122">
    <property type="entry name" value="Protein crumbs homolog 2"/>
    <property type="match status" value="6"/>
</dbReference>
<feature type="domain" description="EGF-like" evidence="12">
    <location>
        <begin position="656"/>
        <end position="692"/>
    </location>
</feature>
<evidence type="ECO:0000256" key="10">
    <source>
        <dbReference type="SAM" id="Phobius"/>
    </source>
</evidence>
<dbReference type="InterPro" id="IPR049883">
    <property type="entry name" value="NOTCH1_EGF-like"/>
</dbReference>
<evidence type="ECO:0000256" key="5">
    <source>
        <dbReference type="ARBA" id="ARBA00023136"/>
    </source>
</evidence>
<dbReference type="CDD" id="cd00054">
    <property type="entry name" value="EGF_CA"/>
    <property type="match status" value="16"/>
</dbReference>
<evidence type="ECO:0000259" key="11">
    <source>
        <dbReference type="PROSITE" id="PS50024"/>
    </source>
</evidence>
<feature type="domain" description="EGF-like" evidence="12">
    <location>
        <begin position="276"/>
        <end position="312"/>
    </location>
</feature>
<dbReference type="GO" id="GO:0045197">
    <property type="term" value="P:establishment or maintenance of epithelial cell apical/basal polarity"/>
    <property type="evidence" value="ECO:0000318"/>
    <property type="project" value="GO_Central"/>
</dbReference>
<dbReference type="PROSITE" id="PS50024">
    <property type="entry name" value="SEA"/>
    <property type="match status" value="1"/>
</dbReference>
<feature type="domain" description="EGF-like" evidence="12">
    <location>
        <begin position="580"/>
        <end position="616"/>
    </location>
</feature>
<dbReference type="InterPro" id="IPR018097">
    <property type="entry name" value="EGF_Ca-bd_CS"/>
</dbReference>
<feature type="disulfide bond" evidence="8">
    <location>
        <begin position="340"/>
        <end position="349"/>
    </location>
</feature>
<dbReference type="PROSITE" id="PS00022">
    <property type="entry name" value="EGF_1"/>
    <property type="match status" value="15"/>
</dbReference>
<dbReference type="Gene3D" id="2.10.25.10">
    <property type="entry name" value="Laminin"/>
    <property type="match status" value="17"/>
</dbReference>
<evidence type="ECO:0000256" key="4">
    <source>
        <dbReference type="ARBA" id="ARBA00022737"/>
    </source>
</evidence>
<keyword evidence="3" id="KW-0732">Signal</keyword>
<dbReference type="SUPFAM" id="SSF57196">
    <property type="entry name" value="EGF/Laminin"/>
    <property type="match status" value="2"/>
</dbReference>
<feature type="disulfide bond" evidence="8">
    <location>
        <begin position="530"/>
        <end position="539"/>
    </location>
</feature>
<dbReference type="OrthoDB" id="6516201at2759"/>
<feature type="domain" description="SEA" evidence="11">
    <location>
        <begin position="808"/>
        <end position="922"/>
    </location>
</feature>
<keyword evidence="14" id="KW-1185">Reference proteome</keyword>
<evidence type="ECO:0000256" key="8">
    <source>
        <dbReference type="PROSITE-ProRule" id="PRU00076"/>
    </source>
</evidence>
<keyword evidence="7" id="KW-0325">Glycoprotein</keyword>
<dbReference type="InterPro" id="IPR000742">
    <property type="entry name" value="EGF"/>
</dbReference>
<keyword evidence="10" id="KW-0812">Transmembrane</keyword>
<feature type="region of interest" description="Disordered" evidence="9">
    <location>
        <begin position="1080"/>
        <end position="1142"/>
    </location>
</feature>
<feature type="domain" description="EGF-like" evidence="12">
    <location>
        <begin position="428"/>
        <end position="464"/>
    </location>
</feature>
<evidence type="ECO:0000256" key="1">
    <source>
        <dbReference type="ARBA" id="ARBA00004370"/>
    </source>
</evidence>
<dbReference type="GO" id="GO:0007157">
    <property type="term" value="P:heterophilic cell-cell adhesion via plasma membrane cell adhesion molecules"/>
    <property type="evidence" value="ECO:0000318"/>
    <property type="project" value="GO_Central"/>
</dbReference>
<dbReference type="GO" id="GO:0032991">
    <property type="term" value="C:protein-containing complex"/>
    <property type="evidence" value="ECO:0000318"/>
    <property type="project" value="GO_Central"/>
</dbReference>
<evidence type="ECO:0000256" key="6">
    <source>
        <dbReference type="ARBA" id="ARBA00023157"/>
    </source>
</evidence>
<feature type="disulfide bond" evidence="8">
    <location>
        <begin position="492"/>
        <end position="501"/>
    </location>
</feature>
<dbReference type="GO" id="GO:0005886">
    <property type="term" value="C:plasma membrane"/>
    <property type="evidence" value="ECO:0000318"/>
    <property type="project" value="GO_Central"/>
</dbReference>
<proteinExistence type="predicted"/>
<keyword evidence="5 10" id="KW-0472">Membrane</keyword>
<dbReference type="PROSITE" id="PS01186">
    <property type="entry name" value="EGF_2"/>
    <property type="match status" value="15"/>
</dbReference>
<feature type="transmembrane region" description="Helical" evidence="10">
    <location>
        <begin position="975"/>
        <end position="999"/>
    </location>
</feature>
<feature type="disulfide bond" evidence="8">
    <location>
        <begin position="568"/>
        <end position="577"/>
    </location>
</feature>
<dbReference type="FunFam" id="2.10.25.10:FF:000038">
    <property type="entry name" value="Fibrillin 2"/>
    <property type="match status" value="2"/>
</dbReference>
<reference evidence="13" key="2">
    <citation type="submission" date="2021-01" db="UniProtKB">
        <authorList>
            <consortium name="EnsemblMetazoa"/>
        </authorList>
    </citation>
    <scope>IDENTIFICATION</scope>
</reference>
<keyword evidence="6 8" id="KW-1015">Disulfide bond</keyword>
<dbReference type="PROSITE" id="PS00010">
    <property type="entry name" value="ASX_HYDROXYL"/>
    <property type="match status" value="16"/>
</dbReference>
<dbReference type="InterPro" id="IPR001881">
    <property type="entry name" value="EGF-like_Ca-bd_dom"/>
</dbReference>
<dbReference type="GO" id="GO:0005509">
    <property type="term" value="F:calcium ion binding"/>
    <property type="evidence" value="ECO:0007669"/>
    <property type="project" value="InterPro"/>
</dbReference>
<feature type="domain" description="EGF-like" evidence="12">
    <location>
        <begin position="1"/>
        <end position="27"/>
    </location>
</feature>
<feature type="disulfide bond" evidence="8">
    <location>
        <begin position="264"/>
        <end position="273"/>
    </location>
</feature>
<dbReference type="RefSeq" id="XP_030853677.1">
    <property type="nucleotide sequence ID" value="XM_030997817.1"/>
</dbReference>
<comment type="caution">
    <text evidence="8">Lacks conserved residue(s) required for the propagation of feature annotation.</text>
</comment>
<dbReference type="PROSITE" id="PS50026">
    <property type="entry name" value="EGF_3"/>
    <property type="match status" value="17"/>
</dbReference>
<dbReference type="PANTHER" id="PTHR12916:SF9">
    <property type="entry name" value="NEUROGENIC LOCUS NOTCH HOMOLOG PROTEIN 1-RELATED"/>
    <property type="match status" value="1"/>
</dbReference>
<keyword evidence="2 8" id="KW-0245">EGF-like domain</keyword>
<feature type="disulfide bond" evidence="8">
    <location>
        <begin position="378"/>
        <end position="387"/>
    </location>
</feature>
<feature type="domain" description="EGF-like" evidence="12">
    <location>
        <begin position="618"/>
        <end position="654"/>
    </location>
</feature>
<feature type="disulfide bond" evidence="8">
    <location>
        <begin position="416"/>
        <end position="425"/>
    </location>
</feature>
<dbReference type="SMART" id="SM00181">
    <property type="entry name" value="EGF"/>
    <property type="match status" value="19"/>
</dbReference>
<evidence type="ECO:0000256" key="3">
    <source>
        <dbReference type="ARBA" id="ARBA00022729"/>
    </source>
</evidence>
<feature type="domain" description="EGF-like" evidence="12">
    <location>
        <begin position="352"/>
        <end position="388"/>
    </location>
</feature>
<feature type="domain" description="EGF-like" evidence="12">
    <location>
        <begin position="542"/>
        <end position="578"/>
    </location>
</feature>
<feature type="domain" description="EGF-like" evidence="12">
    <location>
        <begin position="314"/>
        <end position="350"/>
    </location>
</feature>
<dbReference type="InterPro" id="IPR009030">
    <property type="entry name" value="Growth_fac_rcpt_cys_sf"/>
</dbReference>
<feature type="disulfide bond" evidence="8">
    <location>
        <begin position="758"/>
        <end position="767"/>
    </location>
</feature>
<dbReference type="Proteomes" id="UP000007110">
    <property type="component" value="Unassembled WGS sequence"/>
</dbReference>
<dbReference type="EnsemblMetazoa" id="XM_030997817">
    <property type="protein sequence ID" value="XP_030853677"/>
    <property type="gene ID" value="LOC105446364"/>
</dbReference>
<feature type="domain" description="EGF-like" evidence="12">
    <location>
        <begin position="694"/>
        <end position="730"/>
    </location>
</feature>
<dbReference type="Pfam" id="PF00008">
    <property type="entry name" value="EGF"/>
    <property type="match status" value="15"/>
</dbReference>
<feature type="disulfide bond" evidence="8">
    <location>
        <begin position="644"/>
        <end position="653"/>
    </location>
</feature>
<feature type="disulfide bond" evidence="8">
    <location>
        <begin position="302"/>
        <end position="311"/>
    </location>
</feature>
<feature type="domain" description="EGF-like" evidence="12">
    <location>
        <begin position="732"/>
        <end position="768"/>
    </location>
</feature>
<dbReference type="InterPro" id="IPR000082">
    <property type="entry name" value="SEA_dom"/>
</dbReference>
<evidence type="ECO:0000313" key="13">
    <source>
        <dbReference type="EnsemblMetazoa" id="XP_030853677"/>
    </source>
</evidence>
<dbReference type="Pfam" id="PF07645">
    <property type="entry name" value="EGF_CA"/>
    <property type="match status" value="2"/>
</dbReference>
<evidence type="ECO:0000256" key="7">
    <source>
        <dbReference type="ARBA" id="ARBA00023180"/>
    </source>
</evidence>
<feature type="domain" description="EGF-like" evidence="12">
    <location>
        <begin position="238"/>
        <end position="274"/>
    </location>
</feature>
<reference evidence="14" key="1">
    <citation type="submission" date="2015-02" db="EMBL/GenBank/DDBJ databases">
        <title>Genome sequencing for Strongylocentrotus purpuratus.</title>
        <authorList>
            <person name="Murali S."/>
            <person name="Liu Y."/>
            <person name="Vee V."/>
            <person name="English A."/>
            <person name="Wang M."/>
            <person name="Skinner E."/>
            <person name="Han Y."/>
            <person name="Muzny D.M."/>
            <person name="Worley K.C."/>
            <person name="Gibbs R.A."/>
        </authorList>
    </citation>
    <scope>NUCLEOTIDE SEQUENCE</scope>
</reference>
<accession>A0A7M7PS72</accession>
<keyword evidence="4" id="KW-0677">Repeat</keyword>
<dbReference type="FunFam" id="2.10.25.10:FF:000143">
    <property type="entry name" value="Protein crumbs 1"/>
    <property type="match status" value="6"/>
</dbReference>
<sequence length="1159" mass="121903">MNGAVCRDVISGYYCDCPAGYAGALCDHVNSECTVNTGCGVNEVCTANQCVCERDRIRGENDICIGVTEVKEYSMTLTVSEVDGQPAVYDPSLMGAEGEEFRQGIEYEIRQIIGNDASLSVALVDVVTRNIFSGSIVVEMALIFRENSSNNSSNINLASVVAATTTDENILRESGTAFTIVWNASAVQDANECEDSAGNDCSPYAQCMNTDGSYECTCLPGYENTGPSGVPPGRNCTDINECSPDPCLNGATCSDGVNGYTCTCADGYSGDDCGTDINECSPDPCLNAATCTDSVNGYTCICVDGFSGDDCGTDINECSSDPCLNGATCSDRVNGYTCTCADGYSGDDCGTDINECSSDPCLNGADCSDGVNGYICICADGYSGDDCGTDINECYPNPCLNNAVCTDSVNGYICICVDGYSGDDCGTDINECSSDPCLNGADCSDGVNGYICICADGYSGDDCGTDINECYPNPCLNNAVCTDSVNGYICICVDGYSGDDCGTDINECSSDPCLNGAACTDSYNGYTCTCADGYSGDDCGTDINECSSDPCLNSAACSDGLNGYTCTCADGYSGDDCGTDINGCSSDPCLNGAGCSDGVNGYICICVDGFSGDDCGTDINECSSDPCLNGAACSDEVNGYTCTCVDGYIGDNCGTDINECSSDPCLNGAACTDEVNGYSCICVDGYSGDDCRTDINECSSDPCLNGAACSDGVNGYTCTCADGYSGDDCGTDEDECIASPCQNGGACSSLANRFLCECSAGYSGDRCQIEPVTCVSGNSCGELKVCNTEEMCECGPDYVENASGQCEVAYSFEVSLTITSLNGGSISFTIALTDVTSSEYIRLAFILRRLLLLQVRILRRLARIIFTSGSVIATFEIGTDEPMSPNDLQQMILSDLGNGNITSGGSSIGVDPDSLVATDVNECLTASDNDCSHNADCVNVEGSYNCTCREGYADRSPDARRPGRVCTGGLSTGTIIALSVGLGVVFLLFIILTCTACVFMQSRANLINKEHYARSPYNVRGHPTHRTRDGGRAFKTDVDRDFAHLYGKYAAPRPIPPFALYGDGTRNWYLSDGRGHMDSPFGSRGPDYHMSPPRGSVARPSHRGSQRPHGYSASPVDRLQPSLNDFEDTLPPYSRRYDPNFEEDDEFHRPYYVSGEAIY</sequence>
<feature type="disulfide bond" evidence="8">
    <location>
        <begin position="682"/>
        <end position="691"/>
    </location>
</feature>
<feature type="domain" description="EGF-like" evidence="12">
    <location>
        <begin position="466"/>
        <end position="502"/>
    </location>
</feature>
<dbReference type="InParanoid" id="A0A7M7PS72"/>
<dbReference type="OMA" id="GYICICV"/>
<dbReference type="GeneID" id="105446364"/>
<feature type="disulfide bond" evidence="8">
    <location>
        <begin position="720"/>
        <end position="729"/>
    </location>
</feature>
<evidence type="ECO:0000256" key="9">
    <source>
        <dbReference type="SAM" id="MobiDB-lite"/>
    </source>
</evidence>
<feature type="domain" description="EGF-like" evidence="12">
    <location>
        <begin position="504"/>
        <end position="540"/>
    </location>
</feature>
<dbReference type="FunFam" id="2.10.25.10:FF:000309">
    <property type="entry name" value="Uncharacterized protein, isoform A"/>
    <property type="match status" value="1"/>
</dbReference>
<name>A0A7M7PS72_STRPU</name>
<dbReference type="PROSITE" id="PS01187">
    <property type="entry name" value="EGF_CA"/>
    <property type="match status" value="6"/>
</dbReference>
<dbReference type="KEGG" id="spu:105446364"/>
<feature type="domain" description="EGF-like" evidence="12">
    <location>
        <begin position="189"/>
        <end position="228"/>
    </location>
</feature>
<keyword evidence="10" id="KW-1133">Transmembrane helix</keyword>
<evidence type="ECO:0000256" key="2">
    <source>
        <dbReference type="ARBA" id="ARBA00022536"/>
    </source>
</evidence>
<evidence type="ECO:0000313" key="14">
    <source>
        <dbReference type="Proteomes" id="UP000007110"/>
    </source>
</evidence>
<dbReference type="AlphaFoldDB" id="A0A7M7PS72"/>
<feature type="disulfide bond" evidence="8">
    <location>
        <begin position="454"/>
        <end position="463"/>
    </location>
</feature>
<organism evidence="13 14">
    <name type="scientific">Strongylocentrotus purpuratus</name>
    <name type="common">Purple sea urchin</name>
    <dbReference type="NCBI Taxonomy" id="7668"/>
    <lineage>
        <taxon>Eukaryota</taxon>
        <taxon>Metazoa</taxon>
        <taxon>Echinodermata</taxon>
        <taxon>Eleutherozoa</taxon>
        <taxon>Echinozoa</taxon>
        <taxon>Echinoidea</taxon>
        <taxon>Euechinoidea</taxon>
        <taxon>Echinacea</taxon>
        <taxon>Camarodonta</taxon>
        <taxon>Echinidea</taxon>
        <taxon>Strongylocentrotidae</taxon>
        <taxon>Strongylocentrotus</taxon>
    </lineage>
</organism>
<feature type="disulfide bond" evidence="8">
    <location>
        <begin position="17"/>
        <end position="26"/>
    </location>
</feature>
<evidence type="ECO:0000259" key="12">
    <source>
        <dbReference type="PROSITE" id="PS50026"/>
    </source>
</evidence>
<dbReference type="SMART" id="SM00179">
    <property type="entry name" value="EGF_CA"/>
    <property type="match status" value="17"/>
</dbReference>
<comment type="subcellular location">
    <subcellularLocation>
        <location evidence="1">Membrane</location>
    </subcellularLocation>
</comment>